<dbReference type="EMBL" id="NXLS01000001">
    <property type="protein sequence ID" value="RDU64330.1"/>
    <property type="molecule type" value="Genomic_DNA"/>
</dbReference>
<keyword evidence="3 10" id="KW-0813">Transport</keyword>
<protein>
    <submittedName>
        <fullName evidence="12">Biopolymer transporter ExbD</fullName>
    </submittedName>
</protein>
<evidence type="ECO:0000313" key="12">
    <source>
        <dbReference type="EMBL" id="RDU64330.1"/>
    </source>
</evidence>
<dbReference type="GO" id="GO:0022857">
    <property type="term" value="F:transmembrane transporter activity"/>
    <property type="evidence" value="ECO:0007669"/>
    <property type="project" value="InterPro"/>
</dbReference>
<keyword evidence="13" id="KW-1185">Reference proteome</keyword>
<dbReference type="GeneID" id="82534776"/>
<keyword evidence="4" id="KW-1003">Cell membrane</keyword>
<keyword evidence="6 10" id="KW-0812">Transmembrane</keyword>
<dbReference type="Gene3D" id="3.30.420.270">
    <property type="match status" value="1"/>
</dbReference>
<evidence type="ECO:0000256" key="1">
    <source>
        <dbReference type="ARBA" id="ARBA00004249"/>
    </source>
</evidence>
<evidence type="ECO:0000256" key="4">
    <source>
        <dbReference type="ARBA" id="ARBA00022475"/>
    </source>
</evidence>
<keyword evidence="8 11" id="KW-1133">Transmembrane helix</keyword>
<reference evidence="12 13" key="1">
    <citation type="submission" date="2018-04" db="EMBL/GenBank/DDBJ databases">
        <title>Novel Campyloabacter and Helicobacter Species and Strains.</title>
        <authorList>
            <person name="Mannion A.J."/>
            <person name="Shen Z."/>
            <person name="Fox J.G."/>
        </authorList>
    </citation>
    <scope>NUCLEOTIDE SEQUENCE [LARGE SCALE GENOMIC DNA]</scope>
    <source>
        <strain evidence="12 13">MIT 99-5101</strain>
    </source>
</reference>
<gene>
    <name evidence="12" type="ORF">CQA43_00515</name>
</gene>
<evidence type="ECO:0000313" key="13">
    <source>
        <dbReference type="Proteomes" id="UP000256650"/>
    </source>
</evidence>
<dbReference type="InterPro" id="IPR003400">
    <property type="entry name" value="ExbD"/>
</dbReference>
<dbReference type="OrthoDB" id="9798629at2"/>
<dbReference type="GO" id="GO:0005886">
    <property type="term" value="C:plasma membrane"/>
    <property type="evidence" value="ECO:0007669"/>
    <property type="project" value="UniProtKB-SubCell"/>
</dbReference>
<organism evidence="12 13">
    <name type="scientific">Helicobacter ganmani</name>
    <dbReference type="NCBI Taxonomy" id="60246"/>
    <lineage>
        <taxon>Bacteria</taxon>
        <taxon>Pseudomonadati</taxon>
        <taxon>Campylobacterota</taxon>
        <taxon>Epsilonproteobacteria</taxon>
        <taxon>Campylobacterales</taxon>
        <taxon>Helicobacteraceae</taxon>
        <taxon>Helicobacter</taxon>
    </lineage>
</organism>
<evidence type="ECO:0000256" key="10">
    <source>
        <dbReference type="RuleBase" id="RU003879"/>
    </source>
</evidence>
<name>A0A3D8IGW0_9HELI</name>
<evidence type="ECO:0000256" key="8">
    <source>
        <dbReference type="ARBA" id="ARBA00022989"/>
    </source>
</evidence>
<keyword evidence="9 11" id="KW-0472">Membrane</keyword>
<evidence type="ECO:0000256" key="5">
    <source>
        <dbReference type="ARBA" id="ARBA00022519"/>
    </source>
</evidence>
<dbReference type="AlphaFoldDB" id="A0A3D8IGW0"/>
<evidence type="ECO:0000256" key="7">
    <source>
        <dbReference type="ARBA" id="ARBA00022927"/>
    </source>
</evidence>
<comment type="similarity">
    <text evidence="2 10">Belongs to the ExbD/TolR family.</text>
</comment>
<feature type="transmembrane region" description="Helical" evidence="11">
    <location>
        <begin position="15"/>
        <end position="38"/>
    </location>
</feature>
<dbReference type="PANTHER" id="PTHR30558">
    <property type="entry name" value="EXBD MEMBRANE COMPONENT OF PMF-DRIVEN MACROMOLECULE IMPORT SYSTEM"/>
    <property type="match status" value="1"/>
</dbReference>
<dbReference type="PANTHER" id="PTHR30558:SF12">
    <property type="entry name" value="BIOPOLYMER TRANSPORT PROTEIN EXBD"/>
    <property type="match status" value="1"/>
</dbReference>
<evidence type="ECO:0000256" key="6">
    <source>
        <dbReference type="ARBA" id="ARBA00022692"/>
    </source>
</evidence>
<keyword evidence="5" id="KW-0997">Cell inner membrane</keyword>
<evidence type="ECO:0000256" key="9">
    <source>
        <dbReference type="ARBA" id="ARBA00023136"/>
    </source>
</evidence>
<dbReference type="Pfam" id="PF02472">
    <property type="entry name" value="ExbD"/>
    <property type="match status" value="1"/>
</dbReference>
<accession>A0A3D8IGW0</accession>
<evidence type="ECO:0000256" key="3">
    <source>
        <dbReference type="ARBA" id="ARBA00022448"/>
    </source>
</evidence>
<sequence>MKTHYNWDETPDLNITPLVDIMLVLLAILMVTAPVIVYQEEIALPQGSKSAKMQEDSKIEIRMDLKRNIYLKDDILTFDSFPDAFIMFANAYDKNTQVYIRADKNLKYDDVIYVLKIAKQTGFTRVSLVTDG</sequence>
<dbReference type="RefSeq" id="WP_115550664.1">
    <property type="nucleotide sequence ID" value="NZ_CAOOSM010000003.1"/>
</dbReference>
<keyword evidence="7 10" id="KW-0653">Protein transport</keyword>
<dbReference type="GO" id="GO:0015031">
    <property type="term" value="P:protein transport"/>
    <property type="evidence" value="ECO:0007669"/>
    <property type="project" value="UniProtKB-KW"/>
</dbReference>
<dbReference type="Proteomes" id="UP000256650">
    <property type="component" value="Unassembled WGS sequence"/>
</dbReference>
<proteinExistence type="inferred from homology"/>
<evidence type="ECO:0000256" key="11">
    <source>
        <dbReference type="SAM" id="Phobius"/>
    </source>
</evidence>
<evidence type="ECO:0000256" key="2">
    <source>
        <dbReference type="ARBA" id="ARBA00005811"/>
    </source>
</evidence>
<comment type="subcellular location">
    <subcellularLocation>
        <location evidence="1">Cell inner membrane</location>
        <topology evidence="1">Single-pass type II membrane protein</topology>
    </subcellularLocation>
    <subcellularLocation>
        <location evidence="10">Cell membrane</location>
        <topology evidence="10">Single-pass type II membrane protein</topology>
    </subcellularLocation>
</comment>
<comment type="caution">
    <text evidence="12">The sequence shown here is derived from an EMBL/GenBank/DDBJ whole genome shotgun (WGS) entry which is preliminary data.</text>
</comment>